<dbReference type="Proteomes" id="UP000031838">
    <property type="component" value="Chromosome 1"/>
</dbReference>
<dbReference type="CDD" id="cd16325">
    <property type="entry name" value="LolA"/>
    <property type="match status" value="1"/>
</dbReference>
<dbReference type="InterPro" id="IPR004564">
    <property type="entry name" value="OM_lipoprot_carrier_LolA-like"/>
</dbReference>
<sequence>MADAGLVAEVTGRLARAGTLRARFTQTQTLAAMNKPLVSTGSMLIDRAAGIVWRIETPYRATYVITDGGVREVDANGQPRSTGSGGGRGVAQVARMMRGLLAGDLSALYSQFDVTVAGTPARWRMTLRPNQPQLQQALGVLQMSGGDTLRTLAIDYANGNQTMLEFSGTTRVDAPSALERGWLEAR</sequence>
<dbReference type="KEGG" id="bgp:BGL_1c12930"/>
<accession>A0A0B6RXQ0</accession>
<proteinExistence type="predicted"/>
<reference evidence="2 3" key="2">
    <citation type="journal article" date="2016" name="Appl. Microbiol. Biotechnol.">
        <title>Mutations improving production and secretion of extracellular lipase by Burkholderia glumae PG1.</title>
        <authorList>
            <person name="Knapp A."/>
            <person name="Voget S."/>
            <person name="Gao R."/>
            <person name="Zaburannyi N."/>
            <person name="Krysciak D."/>
            <person name="Breuer M."/>
            <person name="Hauer B."/>
            <person name="Streit W.R."/>
            <person name="Muller R."/>
            <person name="Daniel R."/>
            <person name="Jaeger K.E."/>
        </authorList>
    </citation>
    <scope>NUCLEOTIDE SEQUENCE [LARGE SCALE GENOMIC DNA]</scope>
    <source>
        <strain evidence="2 3">PG1</strain>
    </source>
</reference>
<name>A0A0B6RXQ0_BURPL</name>
<evidence type="ECO:0000313" key="2">
    <source>
        <dbReference type="EMBL" id="AJK45815.1"/>
    </source>
</evidence>
<keyword evidence="1" id="KW-0732">Signal</keyword>
<dbReference type="Pfam" id="PF19574">
    <property type="entry name" value="LolA_3"/>
    <property type="match status" value="1"/>
</dbReference>
<evidence type="ECO:0000256" key="1">
    <source>
        <dbReference type="ARBA" id="ARBA00022729"/>
    </source>
</evidence>
<gene>
    <name evidence="2" type="ORF">BGL_1c12930</name>
</gene>
<protein>
    <recommendedName>
        <fullName evidence="4">Outer membrane lipoprotein carrier protein LolA</fullName>
    </recommendedName>
</protein>
<organism evidence="2 3">
    <name type="scientific">Burkholderia plantarii</name>
    <dbReference type="NCBI Taxonomy" id="41899"/>
    <lineage>
        <taxon>Bacteria</taxon>
        <taxon>Pseudomonadati</taxon>
        <taxon>Pseudomonadota</taxon>
        <taxon>Betaproteobacteria</taxon>
        <taxon>Burkholderiales</taxon>
        <taxon>Burkholderiaceae</taxon>
        <taxon>Burkholderia</taxon>
    </lineage>
</organism>
<dbReference type="EMBL" id="CP002580">
    <property type="protein sequence ID" value="AJK45815.1"/>
    <property type="molecule type" value="Genomic_DNA"/>
</dbReference>
<dbReference type="AlphaFoldDB" id="A0A0B6RXQ0"/>
<reference evidence="3" key="1">
    <citation type="submission" date="2011-03" db="EMBL/GenBank/DDBJ databases">
        <authorList>
            <person name="Voget S."/>
            <person name="Streit W.R."/>
            <person name="Jaeger K.E."/>
            <person name="Daniel R."/>
        </authorList>
    </citation>
    <scope>NUCLEOTIDE SEQUENCE [LARGE SCALE GENOMIC DNA]</scope>
    <source>
        <strain evidence="3">PG1</strain>
    </source>
</reference>
<dbReference type="SUPFAM" id="SSF89392">
    <property type="entry name" value="Prokaryotic lipoproteins and lipoprotein localization factors"/>
    <property type="match status" value="1"/>
</dbReference>
<dbReference type="Gene3D" id="2.50.20.10">
    <property type="entry name" value="Lipoprotein localisation LolA/LolB/LppX"/>
    <property type="match status" value="1"/>
</dbReference>
<evidence type="ECO:0008006" key="4">
    <source>
        <dbReference type="Google" id="ProtNLM"/>
    </source>
</evidence>
<evidence type="ECO:0000313" key="3">
    <source>
        <dbReference type="Proteomes" id="UP000031838"/>
    </source>
</evidence>
<dbReference type="HOGENOM" id="CLU_091014_3_2_4"/>
<dbReference type="InterPro" id="IPR029046">
    <property type="entry name" value="LolA/LolB/LppX"/>
</dbReference>
<keyword evidence="3" id="KW-1185">Reference proteome</keyword>